<reference evidence="1 2" key="1">
    <citation type="submission" date="2024-04" db="EMBL/GenBank/DDBJ databases">
        <title>Tritrichomonas musculus Genome.</title>
        <authorList>
            <person name="Alves-Ferreira E."/>
            <person name="Grigg M."/>
            <person name="Lorenzi H."/>
            <person name="Galac M."/>
        </authorList>
    </citation>
    <scope>NUCLEOTIDE SEQUENCE [LARGE SCALE GENOMIC DNA]</scope>
    <source>
        <strain evidence="1 2">EAF2021</strain>
    </source>
</reference>
<organism evidence="1 2">
    <name type="scientific">Tritrichomonas musculus</name>
    <dbReference type="NCBI Taxonomy" id="1915356"/>
    <lineage>
        <taxon>Eukaryota</taxon>
        <taxon>Metamonada</taxon>
        <taxon>Parabasalia</taxon>
        <taxon>Tritrichomonadida</taxon>
        <taxon>Tritrichomonadidae</taxon>
        <taxon>Tritrichomonas</taxon>
    </lineage>
</organism>
<accession>A0ABR2KX92</accession>
<evidence type="ECO:0000313" key="1">
    <source>
        <dbReference type="EMBL" id="KAK8895729.1"/>
    </source>
</evidence>
<dbReference type="Proteomes" id="UP001470230">
    <property type="component" value="Unassembled WGS sequence"/>
</dbReference>
<gene>
    <name evidence="1" type="ORF">M9Y10_013613</name>
</gene>
<protein>
    <submittedName>
        <fullName evidence="1">Uncharacterized protein</fullName>
    </submittedName>
</protein>
<name>A0ABR2KX92_9EUKA</name>
<keyword evidence="2" id="KW-1185">Reference proteome</keyword>
<comment type="caution">
    <text evidence="1">The sequence shown here is derived from an EMBL/GenBank/DDBJ whole genome shotgun (WGS) entry which is preliminary data.</text>
</comment>
<dbReference type="EMBL" id="JAPFFF010000002">
    <property type="protein sequence ID" value="KAK8895729.1"/>
    <property type="molecule type" value="Genomic_DNA"/>
</dbReference>
<sequence>MMTQIESITEPIESVIEEYIELFTHSIKSIDELLESLRERIDDTQLQSGVLNRLSKVELDSKTELVISIIRLVLINKWIEARGAFDSDEFTDNED</sequence>
<proteinExistence type="predicted"/>
<evidence type="ECO:0000313" key="2">
    <source>
        <dbReference type="Proteomes" id="UP001470230"/>
    </source>
</evidence>